<dbReference type="Gene3D" id="2.160.20.110">
    <property type="match status" value="1"/>
</dbReference>
<accession>A0AAW4WKA7</accession>
<reference evidence="1" key="1">
    <citation type="submission" date="2021-10" db="EMBL/GenBank/DDBJ databases">
        <title>Anaerobic single-cell dispensing facilitates the cultivation of human gut bacteria.</title>
        <authorList>
            <person name="Afrizal A."/>
        </authorList>
    </citation>
    <scope>NUCLEOTIDE SEQUENCE</scope>
    <source>
        <strain evidence="1">CLA-AA-H204</strain>
    </source>
</reference>
<dbReference type="SUPFAM" id="SSF69360">
    <property type="entry name" value="Cell wall binding repeat"/>
    <property type="match status" value="1"/>
</dbReference>
<dbReference type="Proteomes" id="UP001198893">
    <property type="component" value="Unassembled WGS sequence"/>
</dbReference>
<gene>
    <name evidence="1" type="ORF">LKD47_10635</name>
</gene>
<organism evidence="1 2">
    <name type="scientific">Roseburia amylophila</name>
    <dbReference type="NCBI Taxonomy" id="2981794"/>
    <lineage>
        <taxon>Bacteria</taxon>
        <taxon>Bacillati</taxon>
        <taxon>Bacillota</taxon>
        <taxon>Clostridia</taxon>
        <taxon>Lachnospirales</taxon>
        <taxon>Lachnospiraceae</taxon>
        <taxon>Roseburia</taxon>
    </lineage>
</organism>
<evidence type="ECO:0000313" key="2">
    <source>
        <dbReference type="Proteomes" id="UP001198893"/>
    </source>
</evidence>
<dbReference type="AlphaFoldDB" id="A0AAW4WKA7"/>
<dbReference type="RefSeq" id="WP_227710441.1">
    <property type="nucleotide sequence ID" value="NZ_JAJEQW010000011.1"/>
</dbReference>
<name>A0AAW4WKA7_9FIRM</name>
<evidence type="ECO:0000313" key="1">
    <source>
        <dbReference type="EMBL" id="MCC2242753.1"/>
    </source>
</evidence>
<proteinExistence type="predicted"/>
<protein>
    <submittedName>
        <fullName evidence="1">Uncharacterized protein</fullName>
    </submittedName>
</protein>
<comment type="caution">
    <text evidence="1">The sequence shown here is derived from an EMBL/GenBank/DDBJ whole genome shotgun (WGS) entry which is preliminary data.</text>
</comment>
<dbReference type="EMBL" id="JAJEQW010000011">
    <property type="protein sequence ID" value="MCC2242753.1"/>
    <property type="molecule type" value="Genomic_DNA"/>
</dbReference>
<sequence length="622" mass="66630">MKRKIALFLVTALTISAFTTGEGQTVLAQDVDGETFTAESYQDASVAIYTVADLAAYSGGEMRGNYVLMNDIDLSAYAGGVSGITVFGSFNGNGHIIYGMQGENALFRNNYGRISNLTVEGDMQINSSEFRNVAGIAEYNGGVIEDCISRVNMNSYGVNVRMAGITAYNDGDIYRCKNEGTISGKASEQAGITALNGGTNIVGCENSGTISFQTSDCHVYAGGIVGNEYRASSGSQFTIEDCKNTGDIYGDAGNGVATIGGVIGETTRKGDNSSSTIKNCTNAGNLYGTGEIGGVIGAVNHGHIYTLNGEEIVSNGDNFLVEGCGNSGTITVKKGADGTSSWAGGVFGKVNISKNGTVYIKDCGNSGSIYSENGKSDRNVDVLGGIGASLENVGCADGTANSYIYIESCFNKGYVDSSVNYCSDQIGGISGGNTAVTNCNYTGNRFQTDADGNVHAYYPDGTPIRNQFIFDGYFTYYIQADGTAMKDNLTYHPDGTHIICFDNKGHEVFMDFYYCSKVGYTCYFDSLGYIYKDQITFVGNKTYYLNGDGKMENSGWFRFANGRDYGYANSDGTLKTNQFSYDAWGRVVFYHWNGMVARGLITDGVYYYNMDETDGHYLGSFQ</sequence>
<dbReference type="Gene3D" id="2.10.270.10">
    <property type="entry name" value="Cholin Binding"/>
    <property type="match status" value="1"/>
</dbReference>